<proteinExistence type="predicted"/>
<gene>
    <name evidence="2" type="ORF">IM811_011450</name>
</gene>
<dbReference type="EMBL" id="JADCTT010000003">
    <property type="protein sequence ID" value="KAF9756009.1"/>
    <property type="molecule type" value="Genomic_DNA"/>
</dbReference>
<evidence type="ECO:0000313" key="2">
    <source>
        <dbReference type="EMBL" id="KAF9756009.1"/>
    </source>
</evidence>
<feature type="region of interest" description="Disordered" evidence="1">
    <location>
        <begin position="59"/>
        <end position="87"/>
    </location>
</feature>
<comment type="caution">
    <text evidence="2">The sequence shown here is derived from an EMBL/GenBank/DDBJ whole genome shotgun (WGS) entry which is preliminary data.</text>
</comment>
<dbReference type="AlphaFoldDB" id="A0A8H7NHG3"/>
<protein>
    <submittedName>
        <fullName evidence="2">Uncharacterized protein</fullName>
    </submittedName>
</protein>
<evidence type="ECO:0000313" key="3">
    <source>
        <dbReference type="Proteomes" id="UP000616885"/>
    </source>
</evidence>
<sequence length="138" mass="14542">MFEFRSHGSEVKVDEHDMAALVVPEPVGIALVAVVNALGISAAASLSSREAQQLIASSPKIQASNAGRHHQITASSRDHDELYGADSMNGVTGDPALTCEVFGSSNANSFMRQVQVAVDVDVDARADFSDTREGSRGK</sequence>
<name>A0A8H7NHG3_BIOOC</name>
<accession>A0A8H7NHG3</accession>
<evidence type="ECO:0000256" key="1">
    <source>
        <dbReference type="SAM" id="MobiDB-lite"/>
    </source>
</evidence>
<organism evidence="2 3">
    <name type="scientific">Bionectria ochroleuca</name>
    <name type="common">Gliocladium roseum</name>
    <dbReference type="NCBI Taxonomy" id="29856"/>
    <lineage>
        <taxon>Eukaryota</taxon>
        <taxon>Fungi</taxon>
        <taxon>Dikarya</taxon>
        <taxon>Ascomycota</taxon>
        <taxon>Pezizomycotina</taxon>
        <taxon>Sordariomycetes</taxon>
        <taxon>Hypocreomycetidae</taxon>
        <taxon>Hypocreales</taxon>
        <taxon>Bionectriaceae</taxon>
        <taxon>Clonostachys</taxon>
    </lineage>
</organism>
<dbReference type="Proteomes" id="UP000616885">
    <property type="component" value="Unassembled WGS sequence"/>
</dbReference>
<reference evidence="2" key="1">
    <citation type="submission" date="2020-10" db="EMBL/GenBank/DDBJ databases">
        <title>High-Quality Genome Resource of Clonostachys rosea strain S41 by Oxford Nanopore Long-Read Sequencing.</title>
        <authorList>
            <person name="Wang H."/>
        </authorList>
    </citation>
    <scope>NUCLEOTIDE SEQUENCE</scope>
    <source>
        <strain evidence="2">S41</strain>
    </source>
</reference>